<dbReference type="AlphaFoldDB" id="A0A8B2NMN6"/>
<dbReference type="Gene3D" id="2.40.50.100">
    <property type="match status" value="1"/>
</dbReference>
<dbReference type="Gene3D" id="2.40.420.20">
    <property type="match status" value="1"/>
</dbReference>
<reference evidence="4 5" key="1">
    <citation type="submission" date="2018-05" db="EMBL/GenBank/DDBJ databases">
        <title>Acuticoccus sediminis sp. nov., isolated from deep-sea sediment of Indian Ocean.</title>
        <authorList>
            <person name="Liu X."/>
            <person name="Lai Q."/>
            <person name="Du Y."/>
            <person name="Sun F."/>
            <person name="Zhang X."/>
            <person name="Wang S."/>
            <person name="Shao Z."/>
        </authorList>
    </citation>
    <scope>NUCLEOTIDE SEQUENCE [LARGE SCALE GENOMIC DNA]</scope>
    <source>
        <strain evidence="4 5">PTG4-2</strain>
    </source>
</reference>
<dbReference type="PANTHER" id="PTHR30469">
    <property type="entry name" value="MULTIDRUG RESISTANCE PROTEIN MDTA"/>
    <property type="match status" value="1"/>
</dbReference>
<dbReference type="Pfam" id="PF25917">
    <property type="entry name" value="BSH_RND"/>
    <property type="match status" value="1"/>
</dbReference>
<comment type="caution">
    <text evidence="4">The sequence shown here is derived from an EMBL/GenBank/DDBJ whole genome shotgun (WGS) entry which is preliminary data.</text>
</comment>
<dbReference type="Gene3D" id="2.40.30.170">
    <property type="match status" value="1"/>
</dbReference>
<dbReference type="Gene3D" id="1.10.287.470">
    <property type="entry name" value="Helix hairpin bin"/>
    <property type="match status" value="1"/>
</dbReference>
<dbReference type="GO" id="GO:0015562">
    <property type="term" value="F:efflux transmembrane transporter activity"/>
    <property type="evidence" value="ECO:0007669"/>
    <property type="project" value="TreeGrafter"/>
</dbReference>
<dbReference type="InterPro" id="IPR006143">
    <property type="entry name" value="RND_pump_MFP"/>
</dbReference>
<organism evidence="4 5">
    <name type="scientific">Acuticoccus sediminis</name>
    <dbReference type="NCBI Taxonomy" id="2184697"/>
    <lineage>
        <taxon>Bacteria</taxon>
        <taxon>Pseudomonadati</taxon>
        <taxon>Pseudomonadota</taxon>
        <taxon>Alphaproteobacteria</taxon>
        <taxon>Hyphomicrobiales</taxon>
        <taxon>Amorphaceae</taxon>
        <taxon>Acuticoccus</taxon>
    </lineage>
</organism>
<name>A0A8B2NMN6_9HYPH</name>
<gene>
    <name evidence="4" type="ORF">DLJ53_16900</name>
</gene>
<dbReference type="SUPFAM" id="SSF111369">
    <property type="entry name" value="HlyD-like secretion proteins"/>
    <property type="match status" value="1"/>
</dbReference>
<evidence type="ECO:0000313" key="4">
    <source>
        <dbReference type="EMBL" id="RAI00907.1"/>
    </source>
</evidence>
<sequence>MSLSQVFPIPTRAGAPAGRSRLRQRFAPAPALRGRAAVRRGAGALLRAGVAAALLALPLAPALAETPLAVEFITVQSTDQSTRYEATGEVAPRETISAAFREGGRVVEVNFDEGDRVEAGTVLARIDDTQQRESLNAAKASLAAQEATLSEATADETRQARLLERGFTTRATRDDARQTLLAAQSAVEQARAEVSQAQTDLDDTVLKAPVDAIITQRTAEVGQVISAAEAAYSLAPQGQLDAVFNVPDSLFIDPKEAFDVDLQLIDRPNVVMTGSVREVSPLVNEETGAVEVKVAIETPSPAVQIGAPIRGTITLPPRQVMQLPWTALTATSHGLAVWVVTGEQRVALRDIEVDHYGSGSFTVISGLDVGETVVGRGASLLYPDRPVVAAEVGR</sequence>
<dbReference type="GO" id="GO:1990281">
    <property type="term" value="C:efflux pump complex"/>
    <property type="evidence" value="ECO:0007669"/>
    <property type="project" value="TreeGrafter"/>
</dbReference>
<dbReference type="EMBL" id="QHHQ01000003">
    <property type="protein sequence ID" value="RAI00907.1"/>
    <property type="molecule type" value="Genomic_DNA"/>
</dbReference>
<proteinExistence type="inferred from homology"/>
<protein>
    <submittedName>
        <fullName evidence="4">Efflux RND transporter periplasmic adaptor subunit</fullName>
    </submittedName>
</protein>
<evidence type="ECO:0000256" key="1">
    <source>
        <dbReference type="ARBA" id="ARBA00009477"/>
    </source>
</evidence>
<accession>A0A8B2NMN6</accession>
<keyword evidence="2" id="KW-0175">Coiled coil</keyword>
<dbReference type="NCBIfam" id="TIGR01730">
    <property type="entry name" value="RND_mfp"/>
    <property type="match status" value="1"/>
</dbReference>
<dbReference type="InterPro" id="IPR058625">
    <property type="entry name" value="MdtA-like_BSH"/>
</dbReference>
<dbReference type="PANTHER" id="PTHR30469:SF38">
    <property type="entry name" value="HLYD FAMILY SECRETION PROTEIN"/>
    <property type="match status" value="1"/>
</dbReference>
<keyword evidence="5" id="KW-1185">Reference proteome</keyword>
<evidence type="ECO:0000256" key="2">
    <source>
        <dbReference type="SAM" id="Coils"/>
    </source>
</evidence>
<comment type="similarity">
    <text evidence="1">Belongs to the membrane fusion protein (MFP) (TC 8.A.1) family.</text>
</comment>
<dbReference type="Proteomes" id="UP000249590">
    <property type="component" value="Unassembled WGS sequence"/>
</dbReference>
<feature type="coiled-coil region" evidence="2">
    <location>
        <begin position="135"/>
        <end position="207"/>
    </location>
</feature>
<feature type="domain" description="Multidrug resistance protein MdtA-like barrel-sandwich hybrid" evidence="3">
    <location>
        <begin position="103"/>
        <end position="231"/>
    </location>
</feature>
<evidence type="ECO:0000259" key="3">
    <source>
        <dbReference type="Pfam" id="PF25917"/>
    </source>
</evidence>
<evidence type="ECO:0000313" key="5">
    <source>
        <dbReference type="Proteomes" id="UP000249590"/>
    </source>
</evidence>